<proteinExistence type="inferred from homology"/>
<keyword evidence="4" id="KW-0808">Transferase</keyword>
<accession>A0ABD6Z2F1</accession>
<evidence type="ECO:0000256" key="4">
    <source>
        <dbReference type="ARBA" id="ARBA00022679"/>
    </source>
</evidence>
<reference evidence="6 7" key="1">
    <citation type="submission" date="2019-11" db="EMBL/GenBank/DDBJ databases">
        <title>Detection and genome characteristic of a blood enterococcus casselifavus isolate from Zhengzhou,china.</title>
        <authorList>
            <person name="Wen P."/>
        </authorList>
    </citation>
    <scope>NUCLEOTIDE SEQUENCE [LARGE SCALE GENOMIC DNA]</scope>
    <source>
        <strain evidence="6 7">EC291</strain>
    </source>
</reference>
<dbReference type="AlphaFoldDB" id="A0ABD6Z2F1"/>
<feature type="domain" description="Glycosyltransferase 2-like" evidence="5">
    <location>
        <begin position="6"/>
        <end position="170"/>
    </location>
</feature>
<dbReference type="PANTHER" id="PTHR43179:SF12">
    <property type="entry name" value="GALACTOFURANOSYLTRANSFERASE GLFT2"/>
    <property type="match status" value="1"/>
</dbReference>
<dbReference type="Pfam" id="PF00535">
    <property type="entry name" value="Glycos_transf_2"/>
    <property type="match status" value="1"/>
</dbReference>
<evidence type="ECO:0000313" key="6">
    <source>
        <dbReference type="EMBL" id="QGN29038.1"/>
    </source>
</evidence>
<name>A0ABD6Z2F1_ENTCA</name>
<evidence type="ECO:0000256" key="1">
    <source>
        <dbReference type="ARBA" id="ARBA00004776"/>
    </source>
</evidence>
<protein>
    <submittedName>
        <fullName evidence="6">Glycosyltransferase</fullName>
    </submittedName>
</protein>
<evidence type="ECO:0000259" key="5">
    <source>
        <dbReference type="Pfam" id="PF00535"/>
    </source>
</evidence>
<dbReference type="InterPro" id="IPR029044">
    <property type="entry name" value="Nucleotide-diphossugar_trans"/>
</dbReference>
<dbReference type="Proteomes" id="UP000422837">
    <property type="component" value="Chromosome"/>
</dbReference>
<dbReference type="SUPFAM" id="SSF53448">
    <property type="entry name" value="Nucleotide-diphospho-sugar transferases"/>
    <property type="match status" value="1"/>
</dbReference>
<gene>
    <name evidence="6" type="ORF">GFU50_05800</name>
</gene>
<evidence type="ECO:0000256" key="3">
    <source>
        <dbReference type="ARBA" id="ARBA00022676"/>
    </source>
</evidence>
<dbReference type="EMBL" id="CP046123">
    <property type="protein sequence ID" value="QGN29038.1"/>
    <property type="molecule type" value="Genomic_DNA"/>
</dbReference>
<dbReference type="RefSeq" id="WP_010747880.1">
    <property type="nucleotide sequence ID" value="NZ_CP046123.1"/>
</dbReference>
<comment type="pathway">
    <text evidence="1">Cell wall biogenesis; cell wall polysaccharide biosynthesis.</text>
</comment>
<keyword evidence="3" id="KW-0328">Glycosyltransferase</keyword>
<evidence type="ECO:0000256" key="2">
    <source>
        <dbReference type="ARBA" id="ARBA00006739"/>
    </source>
</evidence>
<dbReference type="GO" id="GO:0016757">
    <property type="term" value="F:glycosyltransferase activity"/>
    <property type="evidence" value="ECO:0007669"/>
    <property type="project" value="UniProtKB-KW"/>
</dbReference>
<dbReference type="PANTHER" id="PTHR43179">
    <property type="entry name" value="RHAMNOSYLTRANSFERASE WBBL"/>
    <property type="match status" value="1"/>
</dbReference>
<dbReference type="InterPro" id="IPR001173">
    <property type="entry name" value="Glyco_trans_2-like"/>
</dbReference>
<dbReference type="Gene3D" id="3.90.550.10">
    <property type="entry name" value="Spore Coat Polysaccharide Biosynthesis Protein SpsA, Chain A"/>
    <property type="match status" value="1"/>
</dbReference>
<evidence type="ECO:0000313" key="7">
    <source>
        <dbReference type="Proteomes" id="UP000422837"/>
    </source>
</evidence>
<organism evidence="6 7">
    <name type="scientific">Enterococcus casseliflavus</name>
    <name type="common">Enterococcus flavescens</name>
    <dbReference type="NCBI Taxonomy" id="37734"/>
    <lineage>
        <taxon>Bacteria</taxon>
        <taxon>Bacillati</taxon>
        <taxon>Bacillota</taxon>
        <taxon>Bacilli</taxon>
        <taxon>Lactobacillales</taxon>
        <taxon>Enterococcaceae</taxon>
        <taxon>Enterococcus</taxon>
    </lineage>
</organism>
<comment type="similarity">
    <text evidence="2">Belongs to the glycosyltransferase 2 family.</text>
</comment>
<sequence>MGFCFVVLHYKTLDDTDECVQSINNLNKKSNIVIVDNASNNGSVEILKEKYKDYSHIIILENDYNMGFSEGNNIGYQYARNILKADFIAVLNNDVTIGNADFIERVVEEYNESKFYLLGPDIISTIDYNHQNPMKKEALSQREAKQALTRFRLLYILSKIRCYELFKRKSKKKLNNNKSNEYTIKMENMVLHGSFVIFSPLFTKKENFCFRPGTFLYMEEDILYRYCLSKKYKMLYSPNCIVYHKEDSATNSLFKADKEKREFVFKNLINSLKVYLDYV</sequence>